<accession>A0ABN2AXP2</accession>
<evidence type="ECO:0000313" key="2">
    <source>
        <dbReference type="EMBL" id="GAA1529640.1"/>
    </source>
</evidence>
<feature type="compositionally biased region" description="Low complexity" evidence="1">
    <location>
        <begin position="23"/>
        <end position="35"/>
    </location>
</feature>
<evidence type="ECO:0000313" key="3">
    <source>
        <dbReference type="Proteomes" id="UP001500842"/>
    </source>
</evidence>
<reference evidence="2 3" key="1">
    <citation type="journal article" date="2019" name="Int. J. Syst. Evol. Microbiol.">
        <title>The Global Catalogue of Microorganisms (GCM) 10K type strain sequencing project: providing services to taxonomists for standard genome sequencing and annotation.</title>
        <authorList>
            <consortium name="The Broad Institute Genomics Platform"/>
            <consortium name="The Broad Institute Genome Sequencing Center for Infectious Disease"/>
            <person name="Wu L."/>
            <person name="Ma J."/>
        </authorList>
    </citation>
    <scope>NUCLEOTIDE SEQUENCE [LARGE SCALE GENOMIC DNA]</scope>
    <source>
        <strain evidence="2 3">JCM 14942</strain>
    </source>
</reference>
<gene>
    <name evidence="2" type="ORF">GCM10009788_36380</name>
</gene>
<comment type="caution">
    <text evidence="2">The sequence shown here is derived from an EMBL/GenBank/DDBJ whole genome shotgun (WGS) entry which is preliminary data.</text>
</comment>
<sequence length="99" mass="10356">MPQSRVAPVIGLSAARAGDAPVARRPSTTPAAVAAAIRRPGRVRRVVAREGSGGAHERRLVAVIGGDLLGTDRTVVRAGPPERPLIRFGKPKLAHQRSS</sequence>
<keyword evidence="3" id="KW-1185">Reference proteome</keyword>
<feature type="region of interest" description="Disordered" evidence="1">
    <location>
        <begin position="16"/>
        <end position="35"/>
    </location>
</feature>
<protein>
    <submittedName>
        <fullName evidence="2">Uncharacterized protein</fullName>
    </submittedName>
</protein>
<organism evidence="2 3">
    <name type="scientific">Nocardioides humi</name>
    <dbReference type="NCBI Taxonomy" id="449461"/>
    <lineage>
        <taxon>Bacteria</taxon>
        <taxon>Bacillati</taxon>
        <taxon>Actinomycetota</taxon>
        <taxon>Actinomycetes</taxon>
        <taxon>Propionibacteriales</taxon>
        <taxon>Nocardioidaceae</taxon>
        <taxon>Nocardioides</taxon>
    </lineage>
</organism>
<dbReference type="Proteomes" id="UP001500842">
    <property type="component" value="Unassembled WGS sequence"/>
</dbReference>
<name>A0ABN2AXP2_9ACTN</name>
<proteinExistence type="predicted"/>
<evidence type="ECO:0000256" key="1">
    <source>
        <dbReference type="SAM" id="MobiDB-lite"/>
    </source>
</evidence>
<dbReference type="EMBL" id="BAAAOR010000026">
    <property type="protein sequence ID" value="GAA1529640.1"/>
    <property type="molecule type" value="Genomic_DNA"/>
</dbReference>